<dbReference type="EMBL" id="UINC01203996">
    <property type="protein sequence ID" value="SVE24511.1"/>
    <property type="molecule type" value="Genomic_DNA"/>
</dbReference>
<evidence type="ECO:0000313" key="1">
    <source>
        <dbReference type="EMBL" id="SVE24511.1"/>
    </source>
</evidence>
<dbReference type="InterPro" id="IPR042252">
    <property type="entry name" value="MtfA_N"/>
</dbReference>
<feature type="non-terminal residue" evidence="1">
    <location>
        <position position="100"/>
    </location>
</feature>
<dbReference type="Pfam" id="PF06167">
    <property type="entry name" value="Peptidase_M90"/>
    <property type="match status" value="1"/>
</dbReference>
<accession>A0A383BXB2</accession>
<protein>
    <submittedName>
        <fullName evidence="1">Uncharacterized protein</fullName>
    </submittedName>
</protein>
<dbReference type="InterPro" id="IPR010384">
    <property type="entry name" value="MtfA_fam"/>
</dbReference>
<proteinExistence type="predicted"/>
<name>A0A383BXB2_9ZZZZ</name>
<dbReference type="AlphaFoldDB" id="A0A383BXB2"/>
<sequence>MADEQYQDWLTKSVALYRRMPQDLREDLLKMIPEFIRKVKWVGQEGQHVTEEIKVCIAAEACIPLLRLKGGLDIYRRMELVEVFPEDLAKVSGPGVAGDA</sequence>
<organism evidence="1">
    <name type="scientific">marine metagenome</name>
    <dbReference type="NCBI Taxonomy" id="408172"/>
    <lineage>
        <taxon>unclassified sequences</taxon>
        <taxon>metagenomes</taxon>
        <taxon>ecological metagenomes</taxon>
    </lineage>
</organism>
<dbReference type="Gene3D" id="1.10.472.150">
    <property type="entry name" value="Glucose-regulated metallo-peptidase M90, N-terminal domain"/>
    <property type="match status" value="1"/>
</dbReference>
<gene>
    <name evidence="1" type="ORF">METZ01_LOCUS477365</name>
</gene>
<reference evidence="1" key="1">
    <citation type="submission" date="2018-05" db="EMBL/GenBank/DDBJ databases">
        <authorList>
            <person name="Lanie J.A."/>
            <person name="Ng W.-L."/>
            <person name="Kazmierczak K.M."/>
            <person name="Andrzejewski T.M."/>
            <person name="Davidsen T.M."/>
            <person name="Wayne K.J."/>
            <person name="Tettelin H."/>
            <person name="Glass J.I."/>
            <person name="Rusch D."/>
            <person name="Podicherti R."/>
            <person name="Tsui H.-C.T."/>
            <person name="Winkler M.E."/>
        </authorList>
    </citation>
    <scope>NUCLEOTIDE SEQUENCE</scope>
</reference>